<dbReference type="EMBL" id="JAMQGO010000005">
    <property type="protein sequence ID" value="MCM2562499.1"/>
    <property type="molecule type" value="Genomic_DNA"/>
</dbReference>
<accession>A0ACC5ZYR2</accession>
<proteinExistence type="predicted"/>
<keyword evidence="2" id="KW-1185">Reference proteome</keyword>
<dbReference type="Proteomes" id="UP001203036">
    <property type="component" value="Unassembled WGS sequence"/>
</dbReference>
<evidence type="ECO:0000313" key="1">
    <source>
        <dbReference type="EMBL" id="MCM2562499.1"/>
    </source>
</evidence>
<gene>
    <name evidence="1" type="ORF">M8744_10130</name>
</gene>
<name>A0ACC5ZYR2_9RHOB</name>
<protein>
    <submittedName>
        <fullName evidence="1">Phage portal protein</fullName>
    </submittedName>
</protein>
<sequence>MAFPFLPKFLRRAAKPTHVRRFDGAAGGRRGWGMGTMGRINPEVSAAGASLRSRARYLAANNPWLAQAVANWVGALVGPGIVPTPKHPDVDTRAELTAHFNLWADNADADGRTDFWGLQADIARALVIDGESFVQIITTEAGPRLRLIPPELVDESLTRELADGACIVQGVEFDSDGTRVAYHVLPSRPHDQFANYAPPVRIPAEEILHVMKPLAAGQVRGVSWLAPVILPASEFDQLCDALLVGTKVAAMHAAFLVDMNGTAGEPYDGTESGGIMETGLEPGTMKRLPTGYDVKFNTPGQAQEIGAFLRLNLQQLAAGLGLPEHLLSGDLTGANYSSLRAGLLPFRQRVEQIQYGTLVPQLLRPIWRRVVTYGVLSGELAAPDFESNARAYLACDWLPPKPMQVDPLKDVQATVAELEAGLTSRRKAVAERGWALEDLDSEIAADPFTAKPKESDNAA</sequence>
<comment type="caution">
    <text evidence="1">The sequence shown here is derived from an EMBL/GenBank/DDBJ whole genome shotgun (WGS) entry which is preliminary data.</text>
</comment>
<reference evidence="1" key="1">
    <citation type="submission" date="2022-06" db="EMBL/GenBank/DDBJ databases">
        <title>Lutimaribacter sp. EGI FJ00013, a novel bacterium isolated from a salt lake sediment enrichment.</title>
        <authorList>
            <person name="Gao L."/>
            <person name="Fang B.-Z."/>
            <person name="Li W.-J."/>
        </authorList>
    </citation>
    <scope>NUCLEOTIDE SEQUENCE</scope>
    <source>
        <strain evidence="1">EGI FJ00013</strain>
    </source>
</reference>
<evidence type="ECO:0000313" key="2">
    <source>
        <dbReference type="Proteomes" id="UP001203036"/>
    </source>
</evidence>
<organism evidence="1 2">
    <name type="scientific">Lutimaribacter degradans</name>
    <dbReference type="NCBI Taxonomy" id="2945989"/>
    <lineage>
        <taxon>Bacteria</taxon>
        <taxon>Pseudomonadati</taxon>
        <taxon>Pseudomonadota</taxon>
        <taxon>Alphaproteobacteria</taxon>
        <taxon>Rhodobacterales</taxon>
        <taxon>Roseobacteraceae</taxon>
        <taxon>Lutimaribacter</taxon>
    </lineage>
</organism>